<evidence type="ECO:0000313" key="17">
    <source>
        <dbReference type="Proteomes" id="UP000825935"/>
    </source>
</evidence>
<evidence type="ECO:0000256" key="8">
    <source>
        <dbReference type="ARBA" id="ARBA00022771"/>
    </source>
</evidence>
<keyword evidence="8 13" id="KW-0863">Zinc-finger</keyword>
<dbReference type="PROSITE" id="PS50089">
    <property type="entry name" value="ZF_RING_2"/>
    <property type="match status" value="1"/>
</dbReference>
<dbReference type="InterPro" id="IPR013083">
    <property type="entry name" value="Znf_RING/FYVE/PHD"/>
</dbReference>
<reference evidence="16" key="1">
    <citation type="submission" date="2021-08" db="EMBL/GenBank/DDBJ databases">
        <title>WGS assembly of Ceratopteris richardii.</title>
        <authorList>
            <person name="Marchant D.B."/>
            <person name="Chen G."/>
            <person name="Jenkins J."/>
            <person name="Shu S."/>
            <person name="Leebens-Mack J."/>
            <person name="Grimwood J."/>
            <person name="Schmutz J."/>
            <person name="Soltis P."/>
            <person name="Soltis D."/>
            <person name="Chen Z.-H."/>
        </authorList>
    </citation>
    <scope>NUCLEOTIDE SEQUENCE</scope>
    <source>
        <strain evidence="16">Whitten #5841</strain>
        <tissue evidence="16">Leaf</tissue>
    </source>
</reference>
<feature type="domain" description="RING-type" evidence="15">
    <location>
        <begin position="144"/>
        <end position="186"/>
    </location>
</feature>
<evidence type="ECO:0000256" key="6">
    <source>
        <dbReference type="ARBA" id="ARBA00022692"/>
    </source>
</evidence>
<keyword evidence="5" id="KW-0808">Transferase</keyword>
<dbReference type="CDD" id="cd16454">
    <property type="entry name" value="RING-H2_PA-TM-RING"/>
    <property type="match status" value="1"/>
</dbReference>
<evidence type="ECO:0000256" key="11">
    <source>
        <dbReference type="ARBA" id="ARBA00022989"/>
    </source>
</evidence>
<keyword evidence="12 14" id="KW-0472">Membrane</keyword>
<keyword evidence="6 14" id="KW-0812">Transmembrane</keyword>
<evidence type="ECO:0000256" key="14">
    <source>
        <dbReference type="SAM" id="Phobius"/>
    </source>
</evidence>
<organism evidence="16 17">
    <name type="scientific">Ceratopteris richardii</name>
    <name type="common">Triangle waterfern</name>
    <dbReference type="NCBI Taxonomy" id="49495"/>
    <lineage>
        <taxon>Eukaryota</taxon>
        <taxon>Viridiplantae</taxon>
        <taxon>Streptophyta</taxon>
        <taxon>Embryophyta</taxon>
        <taxon>Tracheophyta</taxon>
        <taxon>Polypodiopsida</taxon>
        <taxon>Polypodiidae</taxon>
        <taxon>Polypodiales</taxon>
        <taxon>Pteridineae</taxon>
        <taxon>Pteridaceae</taxon>
        <taxon>Parkerioideae</taxon>
        <taxon>Ceratopteris</taxon>
    </lineage>
</organism>
<dbReference type="InterPro" id="IPR044600">
    <property type="entry name" value="ATL1/ATL16-like"/>
</dbReference>
<dbReference type="EC" id="2.3.2.27" evidence="4"/>
<dbReference type="Proteomes" id="UP000825935">
    <property type="component" value="Chromosome 22"/>
</dbReference>
<dbReference type="OrthoDB" id="8062037at2759"/>
<comment type="caution">
    <text evidence="16">The sequence shown here is derived from an EMBL/GenBank/DDBJ whole genome shotgun (WGS) entry which is preliminary data.</text>
</comment>
<evidence type="ECO:0000256" key="4">
    <source>
        <dbReference type="ARBA" id="ARBA00012483"/>
    </source>
</evidence>
<dbReference type="EMBL" id="CM035427">
    <property type="protein sequence ID" value="KAH7306590.1"/>
    <property type="molecule type" value="Genomic_DNA"/>
</dbReference>
<evidence type="ECO:0000313" key="16">
    <source>
        <dbReference type="EMBL" id="KAH7306590.1"/>
    </source>
</evidence>
<evidence type="ECO:0000256" key="3">
    <source>
        <dbReference type="ARBA" id="ARBA00004906"/>
    </source>
</evidence>
<keyword evidence="17" id="KW-1185">Reference proteome</keyword>
<dbReference type="GO" id="GO:0008270">
    <property type="term" value="F:zinc ion binding"/>
    <property type="evidence" value="ECO:0007669"/>
    <property type="project" value="UniProtKB-KW"/>
</dbReference>
<dbReference type="PANTHER" id="PTHR46913">
    <property type="entry name" value="RING-H2 FINGER PROTEIN ATL16"/>
    <property type="match status" value="1"/>
</dbReference>
<dbReference type="GO" id="GO:0016020">
    <property type="term" value="C:membrane"/>
    <property type="evidence" value="ECO:0007669"/>
    <property type="project" value="UniProtKB-SubCell"/>
</dbReference>
<dbReference type="GO" id="GO:0061630">
    <property type="term" value="F:ubiquitin protein ligase activity"/>
    <property type="evidence" value="ECO:0007669"/>
    <property type="project" value="UniProtKB-EC"/>
</dbReference>
<evidence type="ECO:0000256" key="12">
    <source>
        <dbReference type="ARBA" id="ARBA00023136"/>
    </source>
</evidence>
<dbReference type="InterPro" id="IPR001841">
    <property type="entry name" value="Znf_RING"/>
</dbReference>
<comment type="subcellular location">
    <subcellularLocation>
        <location evidence="2">Membrane</location>
        <topology evidence="2">Single-pass membrane protein</topology>
    </subcellularLocation>
</comment>
<evidence type="ECO:0000256" key="2">
    <source>
        <dbReference type="ARBA" id="ARBA00004167"/>
    </source>
</evidence>
<dbReference type="PANTHER" id="PTHR46913:SF1">
    <property type="entry name" value="RING-H2 FINGER PROTEIN ATL16"/>
    <property type="match status" value="1"/>
</dbReference>
<dbReference type="AlphaFoldDB" id="A0A8T2S5Y2"/>
<keyword evidence="11 14" id="KW-1133">Transmembrane helix</keyword>
<gene>
    <name evidence="16" type="ORF">KP509_22G021000</name>
</gene>
<comment type="pathway">
    <text evidence="3">Protein modification; protein ubiquitination.</text>
</comment>
<dbReference type="SMART" id="SM00184">
    <property type="entry name" value="RING"/>
    <property type="match status" value="1"/>
</dbReference>
<keyword evidence="9" id="KW-0833">Ubl conjugation pathway</keyword>
<accession>A0A8T2S5Y2</accession>
<name>A0A8T2S5Y2_CERRI</name>
<comment type="catalytic activity">
    <reaction evidence="1">
        <text>S-ubiquitinyl-[E2 ubiquitin-conjugating enzyme]-L-cysteine + [acceptor protein]-L-lysine = [E2 ubiquitin-conjugating enzyme]-L-cysteine + N(6)-ubiquitinyl-[acceptor protein]-L-lysine.</text>
        <dbReference type="EC" id="2.3.2.27"/>
    </reaction>
</comment>
<dbReference type="Gene3D" id="3.30.40.10">
    <property type="entry name" value="Zinc/RING finger domain, C3HC4 (zinc finger)"/>
    <property type="match status" value="1"/>
</dbReference>
<evidence type="ECO:0000256" key="10">
    <source>
        <dbReference type="ARBA" id="ARBA00022833"/>
    </source>
</evidence>
<feature type="transmembrane region" description="Helical" evidence="14">
    <location>
        <begin position="43"/>
        <end position="65"/>
    </location>
</feature>
<dbReference type="Pfam" id="PF13639">
    <property type="entry name" value="zf-RING_2"/>
    <property type="match status" value="1"/>
</dbReference>
<evidence type="ECO:0000256" key="5">
    <source>
        <dbReference type="ARBA" id="ARBA00022679"/>
    </source>
</evidence>
<dbReference type="OMA" id="THSKECS"/>
<evidence type="ECO:0000256" key="9">
    <source>
        <dbReference type="ARBA" id="ARBA00022786"/>
    </source>
</evidence>
<evidence type="ECO:0000259" key="15">
    <source>
        <dbReference type="PROSITE" id="PS50089"/>
    </source>
</evidence>
<evidence type="ECO:0000256" key="13">
    <source>
        <dbReference type="PROSITE-ProRule" id="PRU00175"/>
    </source>
</evidence>
<keyword evidence="10" id="KW-0862">Zinc</keyword>
<evidence type="ECO:0000256" key="7">
    <source>
        <dbReference type="ARBA" id="ARBA00022723"/>
    </source>
</evidence>
<proteinExistence type="predicted"/>
<protein>
    <recommendedName>
        <fullName evidence="4">RING-type E3 ubiquitin transferase</fullName>
        <ecNumber evidence="4">2.3.2.27</ecNumber>
    </recommendedName>
</protein>
<sequence>MRAAPGSEDSNGTLLNLLEQAESPARSTMAFGGRAAMDPKHTLIPGFIGFASMMFIVIVYCKYLYRYWSVLDDRLERNSQRPTYPIRAVAGSGRLRAARVFNEAESGDGLSDDAIKSIPLFEYGDAVFRKTVEQQEEATHSKECSICLGVFEVREAVRLLPSCHHLFHRSCIDPWLLSHPTCPLCRRIVFPCAKLYPVWVPTFPYSSQAFVHPIVEN</sequence>
<dbReference type="GO" id="GO:0016567">
    <property type="term" value="P:protein ubiquitination"/>
    <property type="evidence" value="ECO:0007669"/>
    <property type="project" value="InterPro"/>
</dbReference>
<keyword evidence="7" id="KW-0479">Metal-binding</keyword>
<dbReference type="SUPFAM" id="SSF57850">
    <property type="entry name" value="RING/U-box"/>
    <property type="match status" value="1"/>
</dbReference>
<evidence type="ECO:0000256" key="1">
    <source>
        <dbReference type="ARBA" id="ARBA00000900"/>
    </source>
</evidence>